<feature type="transmembrane region" description="Helical" evidence="1">
    <location>
        <begin position="75"/>
        <end position="103"/>
    </location>
</feature>
<feature type="transmembrane region" description="Helical" evidence="1">
    <location>
        <begin position="123"/>
        <end position="144"/>
    </location>
</feature>
<dbReference type="OrthoDB" id="9097160at2"/>
<keyword evidence="3" id="KW-1185">Reference proteome</keyword>
<keyword evidence="1" id="KW-0472">Membrane</keyword>
<keyword evidence="1" id="KW-1133">Transmembrane helix</keyword>
<sequence>MKWMFFLFALVAGAGLPIQTGINLRLRESLLDSVWVSAISFTVGAVTLFAYLLVSRTPSPSLAMAASAPAWTWTGGMLGAFFVFAGIVLAGQIGATSTMAWLLLGQIVASLALDHYGVLGYQLHAVSWPRVFGVCLLLAGALLVNKY</sequence>
<dbReference type="Proteomes" id="UP000181901">
    <property type="component" value="Unassembled WGS sequence"/>
</dbReference>
<comment type="caution">
    <text evidence="2">The sequence shown here is derived from an EMBL/GenBank/DDBJ whole genome shotgun (WGS) entry which is preliminary data.</text>
</comment>
<dbReference type="RefSeq" id="WP_071545582.1">
    <property type="nucleotide sequence ID" value="NZ_LKAQ01000004.1"/>
</dbReference>
<protein>
    <submittedName>
        <fullName evidence="2">Inner membrane protein YdcZ</fullName>
    </submittedName>
</protein>
<proteinExistence type="predicted"/>
<dbReference type="InterPro" id="IPR006750">
    <property type="entry name" value="YdcZ"/>
</dbReference>
<dbReference type="Pfam" id="PF04657">
    <property type="entry name" value="DMT_YdcZ"/>
    <property type="match status" value="1"/>
</dbReference>
<evidence type="ECO:0000313" key="3">
    <source>
        <dbReference type="Proteomes" id="UP000181901"/>
    </source>
</evidence>
<dbReference type="AlphaFoldDB" id="A0A1J5MWC0"/>
<dbReference type="PANTHER" id="PTHR34821:SF2">
    <property type="entry name" value="INNER MEMBRANE PROTEIN YDCZ"/>
    <property type="match status" value="1"/>
</dbReference>
<evidence type="ECO:0000256" key="1">
    <source>
        <dbReference type="SAM" id="Phobius"/>
    </source>
</evidence>
<accession>A0A1J5MWC0</accession>
<evidence type="ECO:0000313" key="2">
    <source>
        <dbReference type="EMBL" id="OIQ50116.1"/>
    </source>
</evidence>
<dbReference type="EMBL" id="LKAQ01000004">
    <property type="protein sequence ID" value="OIQ50116.1"/>
    <property type="molecule type" value="Genomic_DNA"/>
</dbReference>
<feature type="transmembrane region" description="Helical" evidence="1">
    <location>
        <begin position="33"/>
        <end position="54"/>
    </location>
</feature>
<organism evidence="2 3">
    <name type="scientific">Pseudodesulfovibrio hydrargyri</name>
    <dbReference type="NCBI Taxonomy" id="2125990"/>
    <lineage>
        <taxon>Bacteria</taxon>
        <taxon>Pseudomonadati</taxon>
        <taxon>Thermodesulfobacteriota</taxon>
        <taxon>Desulfovibrionia</taxon>
        <taxon>Desulfovibrionales</taxon>
        <taxon>Desulfovibrionaceae</taxon>
    </lineage>
</organism>
<dbReference type="PANTHER" id="PTHR34821">
    <property type="entry name" value="INNER MEMBRANE PROTEIN YDCZ"/>
    <property type="match status" value="1"/>
</dbReference>
<name>A0A1J5MWC0_9BACT</name>
<reference evidence="2 3" key="1">
    <citation type="submission" date="2015-09" db="EMBL/GenBank/DDBJ databases">
        <title>Genome of Desulfovibrio dechloracetivorans BerOc1, a mercury methylating strain isolated from highly hydrocarbons and metals contaminated coastal sediments.</title>
        <authorList>
            <person name="Goni Urriza M."/>
            <person name="Gassie C."/>
            <person name="Bouchez O."/>
            <person name="Klopp C."/>
            <person name="Ranchou-Peyruse A."/>
            <person name="Remy G."/>
        </authorList>
    </citation>
    <scope>NUCLEOTIDE SEQUENCE [LARGE SCALE GENOMIC DNA]</scope>
    <source>
        <strain evidence="2 3">BerOc1</strain>
    </source>
</reference>
<gene>
    <name evidence="2" type="primary">ydcZ</name>
    <name evidence="2" type="ORF">BerOc1_02046</name>
</gene>
<dbReference type="GO" id="GO:0005886">
    <property type="term" value="C:plasma membrane"/>
    <property type="evidence" value="ECO:0007669"/>
    <property type="project" value="TreeGrafter"/>
</dbReference>
<keyword evidence="1" id="KW-0812">Transmembrane</keyword>